<accession>A0A0F9HW60</accession>
<protein>
    <submittedName>
        <fullName evidence="1">Uncharacterized protein</fullName>
    </submittedName>
</protein>
<comment type="caution">
    <text evidence="1">The sequence shown here is derived from an EMBL/GenBank/DDBJ whole genome shotgun (WGS) entry which is preliminary data.</text>
</comment>
<dbReference type="AlphaFoldDB" id="A0A0F9HW60"/>
<gene>
    <name evidence="1" type="ORF">LCGC14_2015840</name>
</gene>
<organism evidence="1">
    <name type="scientific">marine sediment metagenome</name>
    <dbReference type="NCBI Taxonomy" id="412755"/>
    <lineage>
        <taxon>unclassified sequences</taxon>
        <taxon>metagenomes</taxon>
        <taxon>ecological metagenomes</taxon>
    </lineage>
</organism>
<reference evidence="1" key="1">
    <citation type="journal article" date="2015" name="Nature">
        <title>Complex archaea that bridge the gap between prokaryotes and eukaryotes.</title>
        <authorList>
            <person name="Spang A."/>
            <person name="Saw J.H."/>
            <person name="Jorgensen S.L."/>
            <person name="Zaremba-Niedzwiedzka K."/>
            <person name="Martijn J."/>
            <person name="Lind A.E."/>
            <person name="van Eijk R."/>
            <person name="Schleper C."/>
            <person name="Guy L."/>
            <person name="Ettema T.J."/>
        </authorList>
    </citation>
    <scope>NUCLEOTIDE SEQUENCE</scope>
</reference>
<dbReference type="EMBL" id="LAZR01023201">
    <property type="protein sequence ID" value="KKL79337.1"/>
    <property type="molecule type" value="Genomic_DNA"/>
</dbReference>
<evidence type="ECO:0000313" key="1">
    <source>
        <dbReference type="EMBL" id="KKL79337.1"/>
    </source>
</evidence>
<name>A0A0F9HW60_9ZZZZ</name>
<sequence length="110" mass="12895">MSVKRFAEIRETIDEAKYDEFREQQILHSYGAWQVVTVLAASVGSKRRSTFRQYAESLNLFDKQSAETKDEIKKRIHAEKEHALAIAKRVQEKGKKKGWVKKDFREIPVQ</sequence>
<proteinExistence type="predicted"/>